<comment type="caution">
    <text evidence="2">The sequence shown here is derived from an EMBL/GenBank/DDBJ whole genome shotgun (WGS) entry which is preliminary data.</text>
</comment>
<evidence type="ECO:0000313" key="3">
    <source>
        <dbReference type="Proteomes" id="UP000589716"/>
    </source>
</evidence>
<feature type="domain" description="DUF2059" evidence="1">
    <location>
        <begin position="78"/>
        <end position="121"/>
    </location>
</feature>
<gene>
    <name evidence="2" type="ORF">H0I39_04165</name>
</gene>
<dbReference type="RefSeq" id="WP_180549662.1">
    <property type="nucleotide sequence ID" value="NZ_DAIPTI010000020.1"/>
</dbReference>
<sequence>MATKLAQIQLKADSAALAEQLTATAVQPVLANWSQRLDETVPPAKQKEVRDKLDVELKKFADSTHKTVEAQVGKAGEAALVPIFMEKLTEDELKTIIAYLESPVSTKFQALGPEATNAWAKRVIDATRSSVEAGAKNFDTAANRIVSASTGSSNGGKK</sequence>
<proteinExistence type="predicted"/>
<dbReference type="EMBL" id="JACCKX010000001">
    <property type="protein sequence ID" value="NZA01159.1"/>
    <property type="molecule type" value="Genomic_DNA"/>
</dbReference>
<accession>A0A853IXP5</accession>
<evidence type="ECO:0000313" key="2">
    <source>
        <dbReference type="EMBL" id="NZA01159.1"/>
    </source>
</evidence>
<dbReference type="Proteomes" id="UP000589716">
    <property type="component" value="Unassembled WGS sequence"/>
</dbReference>
<dbReference type="InterPro" id="IPR018637">
    <property type="entry name" value="DUF2059"/>
</dbReference>
<name>A0A853IXP5_9BURK</name>
<evidence type="ECO:0000259" key="1">
    <source>
        <dbReference type="Pfam" id="PF09832"/>
    </source>
</evidence>
<reference evidence="2 3" key="1">
    <citation type="submission" date="2020-07" db="EMBL/GenBank/DDBJ databases">
        <authorList>
            <person name="Maaloum M."/>
        </authorList>
    </citation>
    <scope>NUCLEOTIDE SEQUENCE [LARGE SCALE GENOMIC DNA]</scope>
    <source>
        <strain evidence="2 3">GCS-AN-3</strain>
    </source>
</reference>
<organism evidence="2 3">
    <name type="scientific">Ottowia beijingensis</name>
    <dbReference type="NCBI Taxonomy" id="1207057"/>
    <lineage>
        <taxon>Bacteria</taxon>
        <taxon>Pseudomonadati</taxon>
        <taxon>Pseudomonadota</taxon>
        <taxon>Betaproteobacteria</taxon>
        <taxon>Burkholderiales</taxon>
        <taxon>Comamonadaceae</taxon>
        <taxon>Ottowia</taxon>
    </lineage>
</organism>
<dbReference type="Pfam" id="PF09832">
    <property type="entry name" value="DUF2059"/>
    <property type="match status" value="1"/>
</dbReference>
<dbReference type="AlphaFoldDB" id="A0A853IXP5"/>
<protein>
    <submittedName>
        <fullName evidence="2">DUF2059 domain-containing protein</fullName>
    </submittedName>
</protein>
<keyword evidence="3" id="KW-1185">Reference proteome</keyword>